<name>A0A1J1J3Z2_9DIPT</name>
<sequence length="66" mass="7501">MKKKKSKHLNELIPICLFKKKNINATHQILFIFPKQTSTVKNHSEKVGGITTGKVKELLLMPPTKC</sequence>
<accession>A0A1J1J3Z2</accession>
<reference evidence="1 2" key="1">
    <citation type="submission" date="2015-04" db="EMBL/GenBank/DDBJ databases">
        <authorList>
            <person name="Syromyatnikov M.Y."/>
            <person name="Popov V.N."/>
        </authorList>
    </citation>
    <scope>NUCLEOTIDE SEQUENCE [LARGE SCALE GENOMIC DNA]</scope>
</reference>
<dbReference type="AlphaFoldDB" id="A0A1J1J3Z2"/>
<gene>
    <name evidence="1" type="ORF">CLUMA_CG019908</name>
</gene>
<proteinExistence type="predicted"/>
<evidence type="ECO:0000313" key="2">
    <source>
        <dbReference type="Proteomes" id="UP000183832"/>
    </source>
</evidence>
<dbReference type="Proteomes" id="UP000183832">
    <property type="component" value="Unassembled WGS sequence"/>
</dbReference>
<keyword evidence="2" id="KW-1185">Reference proteome</keyword>
<evidence type="ECO:0000313" key="1">
    <source>
        <dbReference type="EMBL" id="CRL06674.1"/>
    </source>
</evidence>
<organism evidence="1 2">
    <name type="scientific">Clunio marinus</name>
    <dbReference type="NCBI Taxonomy" id="568069"/>
    <lineage>
        <taxon>Eukaryota</taxon>
        <taxon>Metazoa</taxon>
        <taxon>Ecdysozoa</taxon>
        <taxon>Arthropoda</taxon>
        <taxon>Hexapoda</taxon>
        <taxon>Insecta</taxon>
        <taxon>Pterygota</taxon>
        <taxon>Neoptera</taxon>
        <taxon>Endopterygota</taxon>
        <taxon>Diptera</taxon>
        <taxon>Nematocera</taxon>
        <taxon>Chironomoidea</taxon>
        <taxon>Chironomidae</taxon>
        <taxon>Clunio</taxon>
    </lineage>
</organism>
<dbReference type="EMBL" id="CVRI01000067">
    <property type="protein sequence ID" value="CRL06674.1"/>
    <property type="molecule type" value="Genomic_DNA"/>
</dbReference>
<protein>
    <submittedName>
        <fullName evidence="1">CLUMA_CG019908, isoform A</fullName>
    </submittedName>
</protein>